<dbReference type="Gene3D" id="1.50.10.100">
    <property type="entry name" value="Chondroitin AC/alginate lyase"/>
    <property type="match status" value="1"/>
</dbReference>
<dbReference type="AlphaFoldDB" id="A0A367YSW6"/>
<feature type="region of interest" description="Disordered" evidence="1">
    <location>
        <begin position="1"/>
        <end position="22"/>
    </location>
</feature>
<keyword evidence="3" id="KW-1185">Reference proteome</keyword>
<evidence type="ECO:0000256" key="1">
    <source>
        <dbReference type="SAM" id="MobiDB-lite"/>
    </source>
</evidence>
<organism evidence="2 3">
    <name type="scientific">Desertihabitans brevis</name>
    <dbReference type="NCBI Taxonomy" id="2268447"/>
    <lineage>
        <taxon>Bacteria</taxon>
        <taxon>Bacillati</taxon>
        <taxon>Actinomycetota</taxon>
        <taxon>Actinomycetes</taxon>
        <taxon>Propionibacteriales</taxon>
        <taxon>Propionibacteriaceae</taxon>
        <taxon>Desertihabitans</taxon>
    </lineage>
</organism>
<evidence type="ECO:0000313" key="2">
    <source>
        <dbReference type="EMBL" id="RCK68934.1"/>
    </source>
</evidence>
<gene>
    <name evidence="2" type="ORF">DT076_13535</name>
</gene>
<evidence type="ECO:0000313" key="3">
    <source>
        <dbReference type="Proteomes" id="UP000252770"/>
    </source>
</evidence>
<reference evidence="2 3" key="1">
    <citation type="submission" date="2018-07" db="EMBL/GenBank/DDBJ databases">
        <title>Desertimonas flava gen. nov. sp. nov.</title>
        <authorList>
            <person name="Liu S."/>
        </authorList>
    </citation>
    <scope>NUCLEOTIDE SEQUENCE [LARGE SCALE GENOMIC DNA]</scope>
    <source>
        <strain evidence="2 3">16Sb5-5</strain>
    </source>
</reference>
<sequence>MRATPEASSPVDEVRPYDLPADPTLPYGRGPLTAIMPPAVVREALGTWHPFPTVAERAAWDAVPAPRRREVVERAEAALTTPWPELRASLFAEFHRVGNRARFELSHFARRSLLRDLVLGAGLTGDARFDDPVMDAVWSICEESFWGLPAHSFSRRHARLPLPATDEPVVDLFAAESGAQLAWTRHVMGERLVAAGGEAFDERVVAEIDRRLLTPVLERDDWQWLAKEDRNPNNWTPWICSNLLVTALLTEADADRRAVLVSKVIASLDAYVAQLLPDGGCSEGQSYWAVGPAKLLDCLEALRGASGGRLDGFGVPEVAVLSRYPVAMHVGGRRMVQHADGHGQWLLEASVLHRAGRLLDDPEARQLAVHLRDLPSGRHERARASLWRGLSELFEPGYADAPSCDPPFPQQRWFPDLQVLTARQTGGSAEGLMLCMKAGHNAEHHNHNDVGGLSIALDGQHVVVDPAVGVYSGQTFGPRRYELFEMNSDWHSLPVVSGTVQQPGGEHAARAVRLEEADGCVGLTADLAPAWPAGAGLESYVRTAILDRTAGRVEVTDTWQGAGVSSLVLPLTLAVEPHLGDVEDGQRVCRVGLRTATGTLVLDVEGARVDVETRDLDDPYLRFLWGERLWRLLLTPTDGPQQGQVRMVFHRGPVDPRASPPAGDPVAH</sequence>
<accession>A0A367YSW6</accession>
<proteinExistence type="predicted"/>
<protein>
    <submittedName>
        <fullName evidence="2">Heparinase</fullName>
    </submittedName>
</protein>
<dbReference type="RefSeq" id="WP_114127220.1">
    <property type="nucleotide sequence ID" value="NZ_QOUI01000008.1"/>
</dbReference>
<dbReference type="InterPro" id="IPR008929">
    <property type="entry name" value="Chondroitin_lyas"/>
</dbReference>
<comment type="caution">
    <text evidence="2">The sequence shown here is derived from an EMBL/GenBank/DDBJ whole genome shotgun (WGS) entry which is preliminary data.</text>
</comment>
<dbReference type="Gene3D" id="2.70.98.70">
    <property type="match status" value="1"/>
</dbReference>
<dbReference type="Proteomes" id="UP000252770">
    <property type="component" value="Unassembled WGS sequence"/>
</dbReference>
<dbReference type="EMBL" id="QOUI01000008">
    <property type="protein sequence ID" value="RCK68934.1"/>
    <property type="molecule type" value="Genomic_DNA"/>
</dbReference>
<name>A0A367YSW6_9ACTN</name>
<dbReference type="SUPFAM" id="SSF48230">
    <property type="entry name" value="Chondroitin AC/alginate lyase"/>
    <property type="match status" value="1"/>
</dbReference>